<dbReference type="SUPFAM" id="SSF52540">
    <property type="entry name" value="P-loop containing nucleoside triphosphate hydrolases"/>
    <property type="match status" value="1"/>
</dbReference>
<comment type="subcellular location">
    <subcellularLocation>
        <location evidence="15">Cell membrane</location>
        <topology evidence="15">Peripheral membrane protein</topology>
    </subcellularLocation>
    <subcellularLocation>
        <location evidence="2">Membrane</location>
    </subcellularLocation>
</comment>
<dbReference type="NCBIfam" id="NF009884">
    <property type="entry name" value="PRK13343.1"/>
    <property type="match status" value="1"/>
</dbReference>
<dbReference type="Proteomes" id="UP000789752">
    <property type="component" value="Unassembled WGS sequence"/>
</dbReference>
<dbReference type="PANTHER" id="PTHR48082:SF2">
    <property type="entry name" value="ATP SYNTHASE SUBUNIT ALPHA, MITOCHONDRIAL"/>
    <property type="match status" value="1"/>
</dbReference>
<dbReference type="Pfam" id="PF00006">
    <property type="entry name" value="ATP-synt_ab"/>
    <property type="match status" value="1"/>
</dbReference>
<dbReference type="Pfam" id="PF02874">
    <property type="entry name" value="ATP-synt_ab_N"/>
    <property type="match status" value="1"/>
</dbReference>
<dbReference type="InterPro" id="IPR038376">
    <property type="entry name" value="ATP_synth_asu_C_sf"/>
</dbReference>
<feature type="site" description="Required for activity" evidence="15">
    <location>
        <position position="373"/>
    </location>
</feature>
<evidence type="ECO:0000256" key="8">
    <source>
        <dbReference type="ARBA" id="ARBA00022840"/>
    </source>
</evidence>
<evidence type="ECO:0000256" key="7">
    <source>
        <dbReference type="ARBA" id="ARBA00022781"/>
    </source>
</evidence>
<name>A0ABM8U3U5_9BURK</name>
<dbReference type="InterPro" id="IPR027417">
    <property type="entry name" value="P-loop_NTPase"/>
</dbReference>
<dbReference type="EC" id="7.1.2.2" evidence="15"/>
<dbReference type="InterPro" id="IPR036121">
    <property type="entry name" value="ATPase_F1/V1/A1_a/bsu_N_sf"/>
</dbReference>
<evidence type="ECO:0000313" key="19">
    <source>
        <dbReference type="EMBL" id="CAG4899633.1"/>
    </source>
</evidence>
<feature type="domain" description="ATPase F1/V1/A1 complex alpha/beta subunit nucleotide-binding" evidence="16">
    <location>
        <begin position="149"/>
        <end position="375"/>
    </location>
</feature>
<dbReference type="InterPro" id="IPR033732">
    <property type="entry name" value="ATP_synth_F1_a_nt-bd_dom"/>
</dbReference>
<keyword evidence="6 15" id="KW-0547">Nucleotide-binding</keyword>
<dbReference type="Gene3D" id="1.20.150.20">
    <property type="entry name" value="ATP synthase alpha/beta chain, C-terminal domain"/>
    <property type="match status" value="1"/>
</dbReference>
<gene>
    <name evidence="15 19" type="primary">atpA</name>
    <name evidence="19" type="ORF">R54767_02557</name>
</gene>
<comment type="similarity">
    <text evidence="3 15">Belongs to the ATPase alpha/beta chains family.</text>
</comment>
<dbReference type="InterPro" id="IPR000194">
    <property type="entry name" value="ATPase_F1/V1/A1_a/bsu_nucl-bd"/>
</dbReference>
<comment type="subunit">
    <text evidence="14">F-type ATPases have 2 components, CF(1) - the catalytic core - and CF(0) - the membrane proton channel. CF(1) has five subunits: alpha(3), beta(3), gamma(1), delta(1), epsilon(1). CF(0) has four main subunits: a(1), b(1), b'(1) and c(9-12).</text>
</comment>
<comment type="catalytic activity">
    <reaction evidence="15">
        <text>ATP + H2O + 4 H(+)(in) = ADP + phosphate + 5 H(+)(out)</text>
        <dbReference type="Rhea" id="RHEA:57720"/>
        <dbReference type="ChEBI" id="CHEBI:15377"/>
        <dbReference type="ChEBI" id="CHEBI:15378"/>
        <dbReference type="ChEBI" id="CHEBI:30616"/>
        <dbReference type="ChEBI" id="CHEBI:43474"/>
        <dbReference type="ChEBI" id="CHEBI:456216"/>
        <dbReference type="EC" id="7.1.2.2"/>
    </reaction>
</comment>
<organism evidence="19 20">
    <name type="scientific">Paraburkholderia gardini</name>
    <dbReference type="NCBI Taxonomy" id="2823469"/>
    <lineage>
        <taxon>Bacteria</taxon>
        <taxon>Pseudomonadati</taxon>
        <taxon>Pseudomonadota</taxon>
        <taxon>Betaproteobacteria</taxon>
        <taxon>Burkholderiales</taxon>
        <taxon>Burkholderiaceae</taxon>
        <taxon>Paraburkholderia</taxon>
    </lineage>
</organism>
<evidence type="ECO:0000256" key="14">
    <source>
        <dbReference type="ARBA" id="ARBA00026013"/>
    </source>
</evidence>
<keyword evidence="7 15" id="KW-0375">Hydrogen ion transport</keyword>
<dbReference type="CDD" id="cd18113">
    <property type="entry name" value="ATP-synt_F1_alpha_C"/>
    <property type="match status" value="1"/>
</dbReference>
<keyword evidence="5 15" id="KW-1003">Cell membrane</keyword>
<dbReference type="InterPro" id="IPR005294">
    <property type="entry name" value="ATP_synth_F1_asu"/>
</dbReference>
<sequence>MQLNPSEISELIKSRIQGLEASADVRNQGTVISVTDGIVRIHGLSEVMQGEMLEFPGNTFGLALNLERDSVGAVILGEYEHISEGDIVKTTGRILEVPVGPELLGRVVDALGNPIDGKGPINAKKTDAIEKIAPGVIWRKSVSEPVQTGLKSIDAMVPVGRGQRELIIGDRQCGKTAVAVDAIINQKGKNLFCIYVAIGQKASSIMNVVRKLEETGAMEYTIVVAASASESAAMQYLAPYAGCTMGEYFRDRGQDALIVYDDLTKQAWAYRQISLLLRRPPGREAYPGDVFYLHSRLLERAARVSEDYVEKFTNGEVKGKSGSLTALPVIETQAGDVTAFVPTNVISITDGQIFLETDLFNAGIRPAINAGVSVSRVGGAAQTKVVKKLSGGIRTDLAQYRELAAFAQFASDLDEATRKQLERGRRVTELLKQPQYQPLQVWELAVALFAANNGYLDDLEVAQVLPFEKGLRDSLKSKHADLIKRIEDTKELSKDDEGLLHTALKDFKKSGAY</sequence>
<evidence type="ECO:0000256" key="9">
    <source>
        <dbReference type="ARBA" id="ARBA00022967"/>
    </source>
</evidence>
<keyword evidence="4 15" id="KW-0813">Transport</keyword>
<dbReference type="SUPFAM" id="SSF50615">
    <property type="entry name" value="N-terminal domain of alpha and beta subunits of F1 ATP synthase"/>
    <property type="match status" value="1"/>
</dbReference>
<evidence type="ECO:0000256" key="6">
    <source>
        <dbReference type="ARBA" id="ARBA00022741"/>
    </source>
</evidence>
<dbReference type="Gene3D" id="3.40.50.300">
    <property type="entry name" value="P-loop containing nucleotide triphosphate hydrolases"/>
    <property type="match status" value="1"/>
</dbReference>
<dbReference type="PIRSF" id="PIRSF039088">
    <property type="entry name" value="F_ATPase_subunit_alpha"/>
    <property type="match status" value="1"/>
</dbReference>
<keyword evidence="10 15" id="KW-0406">Ion transport</keyword>
<dbReference type="NCBIfam" id="TIGR00962">
    <property type="entry name" value="atpA"/>
    <property type="match status" value="1"/>
</dbReference>
<evidence type="ECO:0000256" key="11">
    <source>
        <dbReference type="ARBA" id="ARBA00023136"/>
    </source>
</evidence>
<feature type="domain" description="ATPase F1/V1/A1 complex alpha/beta subunit N-terminal" evidence="18">
    <location>
        <begin position="25"/>
        <end position="92"/>
    </location>
</feature>
<accession>A0ABM8U3U5</accession>
<keyword evidence="12 15" id="KW-0139">CF(1)</keyword>
<comment type="caution">
    <text evidence="19">The sequence shown here is derived from an EMBL/GenBank/DDBJ whole genome shotgun (WGS) entry which is preliminary data.</text>
</comment>
<evidence type="ECO:0000256" key="1">
    <source>
        <dbReference type="ARBA" id="ARBA00003784"/>
    </source>
</evidence>
<keyword evidence="8 15" id="KW-0067">ATP-binding</keyword>
<keyword evidence="9 15" id="KW-1278">Translocase</keyword>
<dbReference type="Gene3D" id="2.40.30.20">
    <property type="match status" value="1"/>
</dbReference>
<evidence type="ECO:0000256" key="2">
    <source>
        <dbReference type="ARBA" id="ARBA00004370"/>
    </source>
</evidence>
<dbReference type="HAMAP" id="MF_01346">
    <property type="entry name" value="ATP_synth_alpha_bact"/>
    <property type="match status" value="1"/>
</dbReference>
<keyword evidence="13 15" id="KW-0066">ATP synthesis</keyword>
<evidence type="ECO:0000256" key="15">
    <source>
        <dbReference type="HAMAP-Rule" id="MF_01346"/>
    </source>
</evidence>
<feature type="binding site" evidence="15">
    <location>
        <begin position="169"/>
        <end position="176"/>
    </location>
    <ligand>
        <name>ATP</name>
        <dbReference type="ChEBI" id="CHEBI:30616"/>
    </ligand>
</feature>
<evidence type="ECO:0000259" key="16">
    <source>
        <dbReference type="Pfam" id="PF00006"/>
    </source>
</evidence>
<dbReference type="CDD" id="cd01132">
    <property type="entry name" value="F1-ATPase_alpha_CD"/>
    <property type="match status" value="1"/>
</dbReference>
<dbReference type="InterPro" id="IPR004100">
    <property type="entry name" value="ATPase_F1/V1/A1_a/bsu_N"/>
</dbReference>
<evidence type="ECO:0000256" key="3">
    <source>
        <dbReference type="ARBA" id="ARBA00008936"/>
    </source>
</evidence>
<evidence type="ECO:0000256" key="12">
    <source>
        <dbReference type="ARBA" id="ARBA00023196"/>
    </source>
</evidence>
<dbReference type="PANTHER" id="PTHR48082">
    <property type="entry name" value="ATP SYNTHASE SUBUNIT ALPHA, MITOCHONDRIAL"/>
    <property type="match status" value="1"/>
</dbReference>
<dbReference type="RefSeq" id="WP_228978622.1">
    <property type="nucleotide sequence ID" value="NZ_CAJQYY010000013.1"/>
</dbReference>
<dbReference type="EMBL" id="CAJQYY010000013">
    <property type="protein sequence ID" value="CAG4899633.1"/>
    <property type="molecule type" value="Genomic_DNA"/>
</dbReference>
<evidence type="ECO:0000313" key="20">
    <source>
        <dbReference type="Proteomes" id="UP000789752"/>
    </source>
</evidence>
<evidence type="ECO:0000259" key="18">
    <source>
        <dbReference type="Pfam" id="PF02874"/>
    </source>
</evidence>
<feature type="domain" description="ATP synthase alpha subunit C-terminal" evidence="17">
    <location>
        <begin position="382"/>
        <end position="507"/>
    </location>
</feature>
<evidence type="ECO:0000259" key="17">
    <source>
        <dbReference type="Pfam" id="PF00306"/>
    </source>
</evidence>
<dbReference type="SUPFAM" id="SSF47917">
    <property type="entry name" value="C-terminal domain of alpha and beta subunits of F1 ATP synthase"/>
    <property type="match status" value="1"/>
</dbReference>
<keyword evidence="11 15" id="KW-0472">Membrane</keyword>
<dbReference type="InterPro" id="IPR000793">
    <property type="entry name" value="ATP_synth_asu_C"/>
</dbReference>
<protein>
    <recommendedName>
        <fullName evidence="15">ATP synthase subunit alpha</fullName>
        <ecNumber evidence="15">7.1.2.2</ecNumber>
    </recommendedName>
    <alternativeName>
        <fullName evidence="15">ATP synthase F1 sector subunit alpha</fullName>
    </alternativeName>
    <alternativeName>
        <fullName evidence="15">F-ATPase subunit alpha</fullName>
    </alternativeName>
</protein>
<dbReference type="InterPro" id="IPR020003">
    <property type="entry name" value="ATPase_a/bsu_AS"/>
</dbReference>
<dbReference type="CDD" id="cd18116">
    <property type="entry name" value="ATP-synt_F1_alpha_N"/>
    <property type="match status" value="1"/>
</dbReference>
<keyword evidence="20" id="KW-1185">Reference proteome</keyword>
<evidence type="ECO:0000256" key="4">
    <source>
        <dbReference type="ARBA" id="ARBA00022448"/>
    </source>
</evidence>
<dbReference type="InterPro" id="IPR023366">
    <property type="entry name" value="ATP_synth_asu-like_sf"/>
</dbReference>
<comment type="function">
    <text evidence="1 15">Produces ATP from ADP in the presence of a proton gradient across the membrane. The alpha chain is a regulatory subunit.</text>
</comment>
<dbReference type="PROSITE" id="PS00152">
    <property type="entry name" value="ATPASE_ALPHA_BETA"/>
    <property type="match status" value="1"/>
</dbReference>
<evidence type="ECO:0000256" key="10">
    <source>
        <dbReference type="ARBA" id="ARBA00023065"/>
    </source>
</evidence>
<evidence type="ECO:0000256" key="13">
    <source>
        <dbReference type="ARBA" id="ARBA00023310"/>
    </source>
</evidence>
<evidence type="ECO:0000256" key="5">
    <source>
        <dbReference type="ARBA" id="ARBA00022475"/>
    </source>
</evidence>
<reference evidence="19 20" key="1">
    <citation type="submission" date="2021-04" db="EMBL/GenBank/DDBJ databases">
        <authorList>
            <person name="Vanwijnsberghe S."/>
        </authorList>
    </citation>
    <scope>NUCLEOTIDE SEQUENCE [LARGE SCALE GENOMIC DNA]</scope>
    <source>
        <strain evidence="19 20">LMG 32171</strain>
    </source>
</reference>
<dbReference type="Pfam" id="PF00306">
    <property type="entry name" value="ATP-synt_ab_C"/>
    <property type="match status" value="1"/>
</dbReference>
<proteinExistence type="inferred from homology"/>